<reference evidence="3 4" key="1">
    <citation type="submission" date="2019-02" db="EMBL/GenBank/DDBJ databases">
        <title>The genomic architecture of introgression among sibling species of bacteria.</title>
        <authorList>
            <person name="Cavassim M.I.A."/>
            <person name="Moeskjaer S."/>
            <person name="Moslemi C."/>
            <person name="Fields B."/>
            <person name="Bachmann A."/>
            <person name="Vilhjalmsson B."/>
            <person name="Schierup M.H."/>
            <person name="Young J.P.W."/>
            <person name="Andersen S.U."/>
        </authorList>
    </citation>
    <scope>NUCLEOTIDE SEQUENCE [LARGE SCALE GENOMIC DNA]</scope>
    <source>
        <strain evidence="3 4">SM42</strain>
    </source>
</reference>
<feature type="domain" description="RES" evidence="1">
    <location>
        <begin position="194"/>
        <end position="365"/>
    </location>
</feature>
<dbReference type="Pfam" id="PF08808">
    <property type="entry name" value="RES"/>
    <property type="match status" value="1"/>
</dbReference>
<dbReference type="AlphaFoldDB" id="A0AAE8TYB7"/>
<sequence length="399" mass="45914">MYNNAKFVCGRCFDNEGLVDYCLAYAQRRKCDFCGVAAKSLVAAPVADVLDHIRSCVFQHYDDPANAGLAYESAEGGYQGVTYYTVEILEFMELDFTRDKTGTLRDLVVRRLGNDLWSDANPYILSPRQRLDFSWEHFCEIIKHRRRYFFLHEDANAADSEYKEIYTPAGILQKIFEYAKDVGAFVEMPANTRLYRARFQPRGSKFQTAGTLGPPPQEVAFQTNRMSPPGIVMTYASEDLKTALAETIMDPGTYAIGEFLTNRNALILDLTQLPKTPSVFWEIPDSMPFDPRPSIGFLNSVSWEISRPIARDNRIHIEYVPTQVVTEYVRSIVKLNGRRVDGIRYRSSRIPNKTAVVLFADRENLVLEPSERAEFYHLHRDRWLRLDRSRVKTVRRARS</sequence>
<organism evidence="3 4">
    <name type="scientific">Rhizobium ruizarguesonis</name>
    <dbReference type="NCBI Taxonomy" id="2081791"/>
    <lineage>
        <taxon>Bacteria</taxon>
        <taxon>Pseudomonadati</taxon>
        <taxon>Pseudomonadota</taxon>
        <taxon>Alphaproteobacteria</taxon>
        <taxon>Hyphomicrobiales</taxon>
        <taxon>Rhizobiaceae</taxon>
        <taxon>Rhizobium/Agrobacterium group</taxon>
        <taxon>Rhizobium</taxon>
    </lineage>
</organism>
<dbReference type="Proteomes" id="UP000291892">
    <property type="component" value="Unassembled WGS sequence"/>
</dbReference>
<name>A0AAE8TYB7_9HYPH</name>
<dbReference type="RefSeq" id="WP_130776045.1">
    <property type="nucleotide sequence ID" value="NZ_SIKX01000006.1"/>
</dbReference>
<proteinExistence type="predicted"/>
<dbReference type="Pfam" id="PF18870">
    <property type="entry name" value="HEPN_RES_NTD1"/>
    <property type="match status" value="1"/>
</dbReference>
<dbReference type="InterPro" id="IPR041206">
    <property type="entry name" value="HEPN/RES_NTD1"/>
</dbReference>
<protein>
    <submittedName>
        <fullName evidence="3">RES domain-containing protein</fullName>
    </submittedName>
</protein>
<evidence type="ECO:0000313" key="4">
    <source>
        <dbReference type="Proteomes" id="UP000291892"/>
    </source>
</evidence>
<comment type="caution">
    <text evidence="3">The sequence shown here is derived from an EMBL/GenBank/DDBJ whole genome shotgun (WGS) entry which is preliminary data.</text>
</comment>
<gene>
    <name evidence="3" type="ORF">ELG94_34960</name>
</gene>
<dbReference type="InterPro" id="IPR014914">
    <property type="entry name" value="RES_dom"/>
</dbReference>
<evidence type="ECO:0000259" key="2">
    <source>
        <dbReference type="Pfam" id="PF18870"/>
    </source>
</evidence>
<feature type="domain" description="HEPN/RES N-terminal" evidence="2">
    <location>
        <begin position="27"/>
        <end position="155"/>
    </location>
</feature>
<accession>A0AAE8TYB7</accession>
<evidence type="ECO:0000259" key="1">
    <source>
        <dbReference type="Pfam" id="PF08808"/>
    </source>
</evidence>
<dbReference type="EMBL" id="SIKX01000006">
    <property type="protein sequence ID" value="TBF02132.1"/>
    <property type="molecule type" value="Genomic_DNA"/>
</dbReference>
<evidence type="ECO:0000313" key="3">
    <source>
        <dbReference type="EMBL" id="TBF02132.1"/>
    </source>
</evidence>